<feature type="domain" description="Protein FecR C-terminal" evidence="3">
    <location>
        <begin position="308"/>
        <end position="369"/>
    </location>
</feature>
<dbReference type="FunFam" id="2.60.120.1440:FF:000001">
    <property type="entry name" value="Putative anti-sigma factor"/>
    <property type="match status" value="1"/>
</dbReference>
<evidence type="ECO:0000259" key="3">
    <source>
        <dbReference type="Pfam" id="PF16344"/>
    </source>
</evidence>
<accession>G8UN30</accession>
<dbReference type="InterPro" id="IPR012373">
    <property type="entry name" value="Ferrdict_sens_TM"/>
</dbReference>
<dbReference type="AlphaFoldDB" id="G8UN30"/>
<name>G8UN30_TANFA</name>
<dbReference type="GO" id="GO:0016989">
    <property type="term" value="F:sigma factor antagonist activity"/>
    <property type="evidence" value="ECO:0007669"/>
    <property type="project" value="TreeGrafter"/>
</dbReference>
<dbReference type="eggNOG" id="COG3712">
    <property type="taxonomic scope" value="Bacteria"/>
</dbReference>
<dbReference type="KEGG" id="tfo:BFO_1714"/>
<organism evidence="4 5">
    <name type="scientific">Tannerella forsythia (strain ATCC 43037 / JCM 10827 / CCUG 21028 A / KCTC 5666 / FDC 338)</name>
    <name type="common">Bacteroides forsythus</name>
    <dbReference type="NCBI Taxonomy" id="203275"/>
    <lineage>
        <taxon>Bacteria</taxon>
        <taxon>Pseudomonadati</taxon>
        <taxon>Bacteroidota</taxon>
        <taxon>Bacteroidia</taxon>
        <taxon>Bacteroidales</taxon>
        <taxon>Tannerellaceae</taxon>
        <taxon>Tannerella</taxon>
    </lineage>
</organism>
<evidence type="ECO:0000313" key="4">
    <source>
        <dbReference type="EMBL" id="AEW22659.1"/>
    </source>
</evidence>
<feature type="domain" description="FecR protein" evidence="2">
    <location>
        <begin position="169"/>
        <end position="261"/>
    </location>
</feature>
<dbReference type="Gene3D" id="2.60.120.1440">
    <property type="match status" value="1"/>
</dbReference>
<keyword evidence="1" id="KW-1133">Transmembrane helix</keyword>
<dbReference type="Pfam" id="PF16344">
    <property type="entry name" value="FecR_C"/>
    <property type="match status" value="1"/>
</dbReference>
<keyword evidence="5" id="KW-1185">Reference proteome</keyword>
<evidence type="ECO:0000256" key="1">
    <source>
        <dbReference type="SAM" id="Phobius"/>
    </source>
</evidence>
<dbReference type="Pfam" id="PF04773">
    <property type="entry name" value="FecR"/>
    <property type="match status" value="1"/>
</dbReference>
<dbReference type="Gene3D" id="3.55.50.30">
    <property type="match status" value="1"/>
</dbReference>
<dbReference type="STRING" id="203275.BFO_1714"/>
<keyword evidence="1" id="KW-0472">Membrane</keyword>
<dbReference type="PANTHER" id="PTHR30273">
    <property type="entry name" value="PERIPLASMIC SIGNAL SENSOR AND SIGMA FACTOR ACTIVATOR FECR-RELATED"/>
    <property type="match status" value="1"/>
</dbReference>
<keyword evidence="1" id="KW-0812">Transmembrane</keyword>
<gene>
    <name evidence="4" type="ordered locus">BFO_1714</name>
</gene>
<reference evidence="5" key="1">
    <citation type="submission" date="2011-12" db="EMBL/GenBank/DDBJ databases">
        <title>Complete sequence of Tannerella forsythia ATCC 43037.</title>
        <authorList>
            <person name="Dewhirst F."/>
            <person name="Tanner A."/>
            <person name="Izard J."/>
            <person name="Brinkac L."/>
            <person name="Durkin A.S."/>
            <person name="Hostetler J."/>
            <person name="Shetty J."/>
            <person name="Torralba M."/>
            <person name="Gill S."/>
            <person name="Nelson K."/>
        </authorList>
    </citation>
    <scope>NUCLEOTIDE SEQUENCE [LARGE SCALE GENOMIC DNA]</scope>
    <source>
        <strain evidence="5">ATCC 43037 / JCM 10827 / CCUG 33226 / KCTC 5666 / FDC 338</strain>
    </source>
</reference>
<dbReference type="PANTHER" id="PTHR30273:SF2">
    <property type="entry name" value="PROTEIN FECR"/>
    <property type="match status" value="1"/>
</dbReference>
<sequence>MIECEMIVWVCNACSVGAGERFALCSMFIRNNFFRLYFKRNPSWMCMYIHKEKLMENKMDEFLLRYFAGELDKTEERELLDWLNRDDEHKKTFRRIADTWAVAHIPLFVGRLKADGPMLPRARRNIVMLRKRWTGVAVACIISVAIALSAFWVGKQFGNASPDMFYRTTVPAGSRSEVTLPDGSVVWVNAGSSLTYREDRHEQMRSVVLEGEAYFEVKPDRKRPFIVESGGMQVRVLGTKFNVKAYGDEETVDVVLLSGKVAVRLNERGEETYALSPDEKLTFHRETHHIEKHRVEGRDYCAWKEGRICFDEQPFTKLVKTLERLYNVRIQVDSEQLKMESFSGSFLQTSSLDEILREIDMEHRYDWSHDHTGALVIRDRSLFSETIEGGVK</sequence>
<dbReference type="HOGENOM" id="CLU_050192_2_3_10"/>
<protein>
    <submittedName>
        <fullName evidence="4">Sigma factor regulatory protein, FecR/PupR family</fullName>
    </submittedName>
</protein>
<dbReference type="PATRIC" id="fig|203275.8.peg.1552"/>
<feature type="transmembrane region" description="Helical" evidence="1">
    <location>
        <begin position="133"/>
        <end position="154"/>
    </location>
</feature>
<evidence type="ECO:0000313" key="5">
    <source>
        <dbReference type="Proteomes" id="UP000005436"/>
    </source>
</evidence>
<evidence type="ECO:0000259" key="2">
    <source>
        <dbReference type="Pfam" id="PF04773"/>
    </source>
</evidence>
<proteinExistence type="predicted"/>
<dbReference type="EMBL" id="CP003191">
    <property type="protein sequence ID" value="AEW22659.1"/>
    <property type="molecule type" value="Genomic_DNA"/>
</dbReference>
<dbReference type="InterPro" id="IPR032508">
    <property type="entry name" value="FecR_C"/>
</dbReference>
<dbReference type="Proteomes" id="UP000005436">
    <property type="component" value="Chromosome"/>
</dbReference>
<dbReference type="InterPro" id="IPR006860">
    <property type="entry name" value="FecR"/>
</dbReference>